<evidence type="ECO:0000313" key="2">
    <source>
        <dbReference type="EMBL" id="RYC70091.1"/>
    </source>
</evidence>
<evidence type="ECO:0000313" key="3">
    <source>
        <dbReference type="Proteomes" id="UP000290407"/>
    </source>
</evidence>
<dbReference type="EMBL" id="SBLB01000002">
    <property type="protein sequence ID" value="RYC70091.1"/>
    <property type="molecule type" value="Genomic_DNA"/>
</dbReference>
<reference evidence="2 3" key="1">
    <citation type="submission" date="2019-01" db="EMBL/GenBank/DDBJ databases">
        <title>Spirosoma flava sp. nov., a propanil-degrading bacterium isolated from herbicide-contaminated soil.</title>
        <authorList>
            <person name="Zhang L."/>
            <person name="Jiang J.-D."/>
        </authorList>
    </citation>
    <scope>NUCLEOTIDE SEQUENCE [LARGE SCALE GENOMIC DNA]</scope>
    <source>
        <strain evidence="2 3">TY50</strain>
    </source>
</reference>
<feature type="region of interest" description="Disordered" evidence="1">
    <location>
        <begin position="36"/>
        <end position="59"/>
    </location>
</feature>
<dbReference type="Proteomes" id="UP000290407">
    <property type="component" value="Unassembled WGS sequence"/>
</dbReference>
<proteinExistence type="predicted"/>
<dbReference type="AlphaFoldDB" id="A0A4Q2UQL1"/>
<keyword evidence="3" id="KW-1185">Reference proteome</keyword>
<organism evidence="2 3">
    <name type="scientific">Spirosoma sordidisoli</name>
    <dbReference type="NCBI Taxonomy" id="2502893"/>
    <lineage>
        <taxon>Bacteria</taxon>
        <taxon>Pseudomonadati</taxon>
        <taxon>Bacteroidota</taxon>
        <taxon>Cytophagia</taxon>
        <taxon>Cytophagales</taxon>
        <taxon>Cytophagaceae</taxon>
        <taxon>Spirosoma</taxon>
    </lineage>
</organism>
<dbReference type="RefSeq" id="WP_129601319.1">
    <property type="nucleotide sequence ID" value="NZ_SBLB01000002.1"/>
</dbReference>
<evidence type="ECO:0000256" key="1">
    <source>
        <dbReference type="SAM" id="MobiDB-lite"/>
    </source>
</evidence>
<protein>
    <submittedName>
        <fullName evidence="2">Uncharacterized protein</fullName>
    </submittedName>
</protein>
<sequence>MNYIFLLATLCSMSACQPISSDPDDSAPTTNFLETEVSYSDVEEPDDTESVRETAGAREQAASPKGKVYIQYASTAVGSRELQGVFTLKDYYFTTPPDNRTVWAMASNPNYVDTVKMAALIAAKTVKLTLLKHKGVSPVKLRSLAIGYHVLSDGGPNPQVISVNSTDKPLLWFNSNYAQTVDHAIVRLVLKNYPAGHKLKWWFMGSDVLGEAMTAAELTSAISSDDDLTDYDAIFSDMQPGKGRSFRAPKGTGYLITKTPLGGYQVAKLNVGLKKSTTVTFNLPAVAN</sequence>
<accession>A0A4Q2UQL1</accession>
<gene>
    <name evidence="2" type="ORF">EQG79_09475</name>
</gene>
<name>A0A4Q2UQL1_9BACT</name>
<comment type="caution">
    <text evidence="2">The sequence shown here is derived from an EMBL/GenBank/DDBJ whole genome shotgun (WGS) entry which is preliminary data.</text>
</comment>